<gene>
    <name evidence="3" type="primary">ykfB</name>
    <name evidence="3" type="ORF">BVIRIDIS_03590</name>
</gene>
<evidence type="ECO:0000259" key="2">
    <source>
        <dbReference type="SMART" id="SM00922"/>
    </source>
</evidence>
<evidence type="ECO:0000313" key="4">
    <source>
        <dbReference type="Proteomes" id="UP000065734"/>
    </source>
</evidence>
<keyword evidence="4" id="KW-1185">Reference proteome</keyword>
<dbReference type="SUPFAM" id="SSF51604">
    <property type="entry name" value="Enolase C-terminal domain-like"/>
    <property type="match status" value="1"/>
</dbReference>
<dbReference type="EMBL" id="LN907867">
    <property type="protein sequence ID" value="CUU41368.1"/>
    <property type="molecule type" value="Genomic_DNA"/>
</dbReference>
<evidence type="ECO:0000313" key="3">
    <source>
        <dbReference type="EMBL" id="CUU41368.1"/>
    </source>
</evidence>
<accession>A0A0S4PYQ7</accession>
<reference evidence="4" key="1">
    <citation type="journal article" date="2016" name="Genome Announc.">
        <title>Revised genome sequence of the purple photosynthetic bacterium Blastochloris viridis.</title>
        <authorList>
            <person name="Liu L.N."/>
            <person name="Faulkner M."/>
            <person name="Liu X."/>
            <person name="Huang F."/>
            <person name="Darby A.C."/>
            <person name="Hall N."/>
        </authorList>
    </citation>
    <scope>NUCLEOTIDE SEQUENCE [LARGE SCALE GENOMIC DNA]</scope>
    <source>
        <strain evidence="4">ATCC 19567 / DSM 133 / F</strain>
    </source>
</reference>
<feature type="domain" description="Mandelate racemase/muconate lactonizing enzyme C-terminal" evidence="2">
    <location>
        <begin position="129"/>
        <end position="227"/>
    </location>
</feature>
<dbReference type="SFLD" id="SFLDG00180">
    <property type="entry name" value="muconate_cycloisomerase"/>
    <property type="match status" value="1"/>
</dbReference>
<dbReference type="SUPFAM" id="SSF54826">
    <property type="entry name" value="Enolase N-terminal domain-like"/>
    <property type="match status" value="1"/>
</dbReference>
<dbReference type="GO" id="GO:0046872">
    <property type="term" value="F:metal ion binding"/>
    <property type="evidence" value="ECO:0007669"/>
    <property type="project" value="UniProtKB-KW"/>
</dbReference>
<keyword evidence="3" id="KW-0413">Isomerase</keyword>
<dbReference type="STRING" id="1079.BVIR_914"/>
<organism evidence="3 4">
    <name type="scientific">Blastochloris viridis</name>
    <name type="common">Rhodopseudomonas viridis</name>
    <dbReference type="NCBI Taxonomy" id="1079"/>
    <lineage>
        <taxon>Bacteria</taxon>
        <taxon>Pseudomonadati</taxon>
        <taxon>Pseudomonadota</taxon>
        <taxon>Alphaproteobacteria</taxon>
        <taxon>Hyphomicrobiales</taxon>
        <taxon>Blastochloridaceae</taxon>
        <taxon>Blastochloris</taxon>
    </lineage>
</organism>
<dbReference type="Proteomes" id="UP000065734">
    <property type="component" value="Chromosome I"/>
</dbReference>
<dbReference type="InterPro" id="IPR029017">
    <property type="entry name" value="Enolase-like_N"/>
</dbReference>
<sequence length="347" mass="34598">MRGTLRTREAVRIALRDSGGGVGHGEALPLPGYSADTALQAELALAAAAARARTVGGLALPDDGLAPAAYLNAALVPFDTLLTTTPSARFALECALLGLLAGRAGVSAAQWLAGRRALHQVAVSVLLPDDDSAVAAAGAAAARGHTVLKLKIALPGRSAADEEARIAAVRAAADAASRPGAVRLRLDANGALPPAEVAARLAALAGFGIELVEEPCPAPALRTLPLPWAADESLADPALAAALLARPPGRGPAALVLKPATLGLARCLDLADAANARGLGVIVTHAFDGDLGFAAARALAAALPAPPLPCGLAPHPGLSRRWPNGPVLAAPTAAGLDLPEATVETRS</sequence>
<keyword evidence="1" id="KW-0479">Metal-binding</keyword>
<dbReference type="InterPro" id="IPR013342">
    <property type="entry name" value="Mandelate_racemase_C"/>
</dbReference>
<name>A0A0S4PYQ7_BLAVI</name>
<dbReference type="InterPro" id="IPR036849">
    <property type="entry name" value="Enolase-like_C_sf"/>
</dbReference>
<dbReference type="EC" id="5.1.1.-" evidence="3"/>
<dbReference type="PANTHER" id="PTHR48073">
    <property type="entry name" value="O-SUCCINYLBENZOATE SYNTHASE-RELATED"/>
    <property type="match status" value="1"/>
</dbReference>
<dbReference type="SFLD" id="SFLDF00009">
    <property type="entry name" value="o-succinylbenzoate_synthase"/>
    <property type="match status" value="1"/>
</dbReference>
<dbReference type="PATRIC" id="fig|1079.7.peg.381"/>
<dbReference type="AlphaFoldDB" id="A0A0S4PYQ7"/>
<dbReference type="SMART" id="SM00922">
    <property type="entry name" value="MR_MLE"/>
    <property type="match status" value="1"/>
</dbReference>
<dbReference type="Gene3D" id="3.20.20.120">
    <property type="entry name" value="Enolase-like C-terminal domain"/>
    <property type="match status" value="1"/>
</dbReference>
<dbReference type="InterPro" id="IPR029065">
    <property type="entry name" value="Enolase_C-like"/>
</dbReference>
<evidence type="ECO:0000256" key="1">
    <source>
        <dbReference type="ARBA" id="ARBA00022723"/>
    </source>
</evidence>
<protein>
    <submittedName>
        <fullName evidence="3">L-Ala-D/L-Glu epimerase</fullName>
        <ecNumber evidence="3">5.1.1.-</ecNumber>
    </submittedName>
</protein>
<dbReference type="SFLD" id="SFLDS00001">
    <property type="entry name" value="Enolase"/>
    <property type="match status" value="1"/>
</dbReference>
<dbReference type="Pfam" id="PF13378">
    <property type="entry name" value="MR_MLE_C"/>
    <property type="match status" value="1"/>
</dbReference>
<dbReference type="GO" id="GO:0016853">
    <property type="term" value="F:isomerase activity"/>
    <property type="evidence" value="ECO:0007669"/>
    <property type="project" value="UniProtKB-KW"/>
</dbReference>
<dbReference type="PANTHER" id="PTHR48073:SF2">
    <property type="entry name" value="O-SUCCINYLBENZOATE SYNTHASE"/>
    <property type="match status" value="1"/>
</dbReference>
<proteinExistence type="predicted"/>
<dbReference type="Gene3D" id="3.30.390.10">
    <property type="entry name" value="Enolase-like, N-terminal domain"/>
    <property type="match status" value="1"/>
</dbReference>